<proteinExistence type="predicted"/>
<keyword evidence="2" id="KW-1185">Reference proteome</keyword>
<gene>
    <name evidence="1" type="ORF">IHE45_07G077500</name>
</gene>
<comment type="caution">
    <text evidence="1">The sequence shown here is derived from an EMBL/GenBank/DDBJ whole genome shotgun (WGS) entry which is preliminary data.</text>
</comment>
<name>A0ACB7VS04_DIOAL</name>
<sequence>MKENYRGGHHLLYPHTCNLSCDSNHLSLETMAGVFSNALELIKELSTTHALQYLESIWTGVDDQLQKLQLSLLFIQPFVEDAEERQLTDQAIRCWLLLLKDAVYDAEDILDEANTHELLIQRKAELSGRPRSKVREFFSLDFNPLLFKLQLGKKLRNINERINDLIEEMGKFKLRVLENNSRPLKNRPQTYSYLHESRVIIGRDEDKEKLLQMLISDCFDEKVAVVSVIGMGGLGKTTLAQLVYGDERVKKQFELCIWVCVSDDFDVAKLAGKIIHTASGKICDHTNMEVLQQDLRQILRKKRYLLVLDDVWNEDFKKWGDLKNMLLDGGEGSRILVTTRNEKCSRVMGAGKHYILKGLSEKSSWALFAQKAFATGVPKQPKLVEIGEKIVKKCQGLPLAIEVLGSIMHCKNEENEWQAVLENETWKLQHTENKIIPELWLSYVDLPTHLKKCFAFCATFPKDHKIEEEKLIQFWMAHGFIPSQKGKDMEDEGREIFTELTRRSLLQYRYYLRASTIGRVCKMHDLIHDLAHFVMENECFTSMKSNAPIKIPIRPRHLNLYADINYNQGDCSIIHSVLHCRRDYSLLSKLKLVRVLDLSHAYIDELPASIEHLHHLRYLDISDTDIRKLPESICMLVNLQMLNLNGCERLSELPKSIRYMKSLRHLLFDYCPQFKTFPAGLSQLCDLKTLTGYIVGDDAENNIGQLKSLNLSGELALYDLQKVKNADDARKAKLDNKQNIHTLKLSWGDDDDDKCCSIKNAEEVLEALKSHNKLKNLRVSYYPGRQFPIWMRDRRQFQYLHQIQLLKCRECEQLPPLEILPSLECLSMSEMDGIKYIVNNSGGNSRQAFPALKQLYLESMRNLEGWCVEVGRGADQSLFPCLIFMNITRCPKLTAMPPQILPCLENLSISEMDSIKHIVNHRRGNAVQSFPALKNLFLSGMRNLEGSCVEEDREANQSLFPSLIRMDITGCPKLTTMPLGMLPCLEHLSISDVDGIKHIINNSRGNALQSYPALKELILFGMKNLEGWCVEGREANLSLFPCLIRMDIRRCPKLTTVPCIPTLQELYMERSFCETQISLVSKERRFFKHLESLRSLTIKSCPEELVLSLEDEEETRAMKASLESLDIGNCNQLSLTLVLQNLPSLRDLWVGSLEKLVSWPYEMQGMKSLNNLTISSCKNFTGVSSQSDCAPPFLKCLRVSGCDALRELPVCPKSLQSLSIDSCPGIESLWPELGHITSLSFLWLSKCPKLVSLSDGMLGLTSLQYLYIEDCPGLKSFPKGLQQLLPTLKELTIKGCPELERLCKPGGDYYNLLFTITYKQIGVQKKQSTQVPHKSSTGATQALKCIATNPFLLSSVFVCAIAYFIYFILNKLNSQNEQEVLYIPPT</sequence>
<protein>
    <submittedName>
        <fullName evidence="1">P-loop containing nucleoside triphosphate hydrolase protein</fullName>
    </submittedName>
</protein>
<reference evidence="2" key="1">
    <citation type="journal article" date="2022" name="Nat. Commun.">
        <title>Chromosome evolution and the genetic basis of agronomically important traits in greater yam.</title>
        <authorList>
            <person name="Bredeson J.V."/>
            <person name="Lyons J.B."/>
            <person name="Oniyinde I.O."/>
            <person name="Okereke N.R."/>
            <person name="Kolade O."/>
            <person name="Nnabue I."/>
            <person name="Nwadili C.O."/>
            <person name="Hribova E."/>
            <person name="Parker M."/>
            <person name="Nwogha J."/>
            <person name="Shu S."/>
            <person name="Carlson J."/>
            <person name="Kariba R."/>
            <person name="Muthemba S."/>
            <person name="Knop K."/>
            <person name="Barton G.J."/>
            <person name="Sherwood A.V."/>
            <person name="Lopez-Montes A."/>
            <person name="Asiedu R."/>
            <person name="Jamnadass R."/>
            <person name="Muchugi A."/>
            <person name="Goodstein D."/>
            <person name="Egesi C.N."/>
            <person name="Featherston J."/>
            <person name="Asfaw A."/>
            <person name="Simpson G.G."/>
            <person name="Dolezel J."/>
            <person name="Hendre P.S."/>
            <person name="Van Deynze A."/>
            <person name="Kumar P.L."/>
            <person name="Obidiegwu J.E."/>
            <person name="Bhattacharjee R."/>
            <person name="Rokhsar D.S."/>
        </authorList>
    </citation>
    <scope>NUCLEOTIDE SEQUENCE [LARGE SCALE GENOMIC DNA]</scope>
    <source>
        <strain evidence="2">cv. TDa95/00328</strain>
    </source>
</reference>
<keyword evidence="1" id="KW-0378">Hydrolase</keyword>
<dbReference type="Proteomes" id="UP000827976">
    <property type="component" value="Chromosome 7"/>
</dbReference>
<dbReference type="EMBL" id="CM037017">
    <property type="protein sequence ID" value="KAH7677344.1"/>
    <property type="molecule type" value="Genomic_DNA"/>
</dbReference>
<evidence type="ECO:0000313" key="2">
    <source>
        <dbReference type="Proteomes" id="UP000827976"/>
    </source>
</evidence>
<accession>A0ACB7VS04</accession>
<evidence type="ECO:0000313" key="1">
    <source>
        <dbReference type="EMBL" id="KAH7677344.1"/>
    </source>
</evidence>
<organism evidence="1 2">
    <name type="scientific">Dioscorea alata</name>
    <name type="common">Purple yam</name>
    <dbReference type="NCBI Taxonomy" id="55571"/>
    <lineage>
        <taxon>Eukaryota</taxon>
        <taxon>Viridiplantae</taxon>
        <taxon>Streptophyta</taxon>
        <taxon>Embryophyta</taxon>
        <taxon>Tracheophyta</taxon>
        <taxon>Spermatophyta</taxon>
        <taxon>Magnoliopsida</taxon>
        <taxon>Liliopsida</taxon>
        <taxon>Dioscoreales</taxon>
        <taxon>Dioscoreaceae</taxon>
        <taxon>Dioscorea</taxon>
    </lineage>
</organism>